<dbReference type="EMBL" id="GL377309">
    <property type="protein sequence ID" value="EFI94318.1"/>
    <property type="molecule type" value="Genomic_DNA"/>
</dbReference>
<protein>
    <recommendedName>
        <fullName evidence="3">F-box domain-containing protein</fullName>
    </recommendedName>
</protein>
<dbReference type="AlphaFoldDB" id="D8QBA6"/>
<evidence type="ECO:0000313" key="1">
    <source>
        <dbReference type="EMBL" id="EFI94318.1"/>
    </source>
</evidence>
<feature type="non-terminal residue" evidence="1">
    <location>
        <position position="538"/>
    </location>
</feature>
<dbReference type="RefSeq" id="XP_003029221.1">
    <property type="nucleotide sequence ID" value="XM_003029175.1"/>
</dbReference>
<dbReference type="VEuPathDB" id="FungiDB:SCHCODRAFT_02359444"/>
<dbReference type="Proteomes" id="UP000007431">
    <property type="component" value="Unassembled WGS sequence"/>
</dbReference>
<name>D8QBA6_SCHCM</name>
<reference evidence="1 2" key="1">
    <citation type="journal article" date="2010" name="Nat. Biotechnol.">
        <title>Genome sequence of the model mushroom Schizophyllum commune.</title>
        <authorList>
            <person name="Ohm R.A."/>
            <person name="de Jong J.F."/>
            <person name="Lugones L.G."/>
            <person name="Aerts A."/>
            <person name="Kothe E."/>
            <person name="Stajich J.E."/>
            <person name="de Vries R.P."/>
            <person name="Record E."/>
            <person name="Levasseur A."/>
            <person name="Baker S.E."/>
            <person name="Bartholomew K.A."/>
            <person name="Coutinho P.M."/>
            <person name="Erdmann S."/>
            <person name="Fowler T.J."/>
            <person name="Gathman A.C."/>
            <person name="Lombard V."/>
            <person name="Henrissat B."/>
            <person name="Knabe N."/>
            <person name="Kuees U."/>
            <person name="Lilly W.W."/>
            <person name="Lindquist E."/>
            <person name="Lucas S."/>
            <person name="Magnuson J.K."/>
            <person name="Piumi F."/>
            <person name="Raudaskoski M."/>
            <person name="Salamov A."/>
            <person name="Schmutz J."/>
            <person name="Schwarze F.W.M.R."/>
            <person name="vanKuyk P.A."/>
            <person name="Horton J.S."/>
            <person name="Grigoriev I.V."/>
            <person name="Woesten H.A.B."/>
        </authorList>
    </citation>
    <scope>NUCLEOTIDE SEQUENCE [LARGE SCALE GENOMIC DNA]</scope>
    <source>
        <strain evidence="2">H4-8 / FGSC 9210</strain>
    </source>
</reference>
<organism evidence="2">
    <name type="scientific">Schizophyllum commune (strain H4-8 / FGSC 9210)</name>
    <name type="common">Split gill fungus</name>
    <dbReference type="NCBI Taxonomy" id="578458"/>
    <lineage>
        <taxon>Eukaryota</taxon>
        <taxon>Fungi</taxon>
        <taxon>Dikarya</taxon>
        <taxon>Basidiomycota</taxon>
        <taxon>Agaricomycotina</taxon>
        <taxon>Agaricomycetes</taxon>
        <taxon>Agaricomycetidae</taxon>
        <taxon>Agaricales</taxon>
        <taxon>Schizophyllaceae</taxon>
        <taxon>Schizophyllum</taxon>
    </lineage>
</organism>
<dbReference type="HOGENOM" id="CLU_528022_0_0_1"/>
<sequence length="538" mass="60889">MQVLRDIPHTTSLCTRCVNAFSSRLGSADLRNRARDAQTPPTALEIDTLRSSLSQMYDDLRVCDRKIEVLESALSSLRRHRGLIASTATNISKLLSTIHMLPQEVLEQIAGYTLPSGWYTDDIGKRTWAFTQVCREWRKLALAMHWPWAHIRLGYQPYDGWWSETKNEAITDVVETYLQRSGQHPLTLVISGTLTSHSVPALWDALMRHAQRIVSIVGVDSNHRGYSYGYRVPLTVHFPTLRKLIHNGLSSVEIVAPNLRALDSYLCGIHPSWDNLRVLKTCGPLEGKRLAALRHCIRLEVLSLSHEFTYVPLLSEDCRPISFPMLQTLEVAWGAVEICPLLDVPELRHFILISIDCGAHYDWYKKLDLLWPVTHITLRNMHIQDAYPVSLLRPIIAIPWRLQKLSIVEETPPTAFDDGHYYGLHDDLLQTLCFDKAAPSFAYLSELEIITGSEGGFETGDLDIMRRILESRIAPPPGCTPLQRLSLKCLSSSYLYSDLEDWLRAQGRDDKRILNIISASCTRFVGPSDVFKAAASLV</sequence>
<dbReference type="KEGG" id="scm:SCHCO_02359444"/>
<proteinExistence type="predicted"/>
<evidence type="ECO:0008006" key="3">
    <source>
        <dbReference type="Google" id="ProtNLM"/>
    </source>
</evidence>
<keyword evidence="2" id="KW-1185">Reference proteome</keyword>
<dbReference type="OrthoDB" id="3365698at2759"/>
<dbReference type="GeneID" id="9593971"/>
<accession>D8QBA6</accession>
<dbReference type="InParanoid" id="D8QBA6"/>
<evidence type="ECO:0000313" key="2">
    <source>
        <dbReference type="Proteomes" id="UP000007431"/>
    </source>
</evidence>
<gene>
    <name evidence="1" type="ORF">SCHCODRAFT_111173</name>
</gene>